<comment type="caution">
    <text evidence="3">The sequence shown here is derived from an EMBL/GenBank/DDBJ whole genome shotgun (WGS) entry which is preliminary data.</text>
</comment>
<name>A0A2A2KIT4_9BILA</name>
<keyword evidence="4" id="KW-1185">Reference proteome</keyword>
<evidence type="ECO:0000313" key="3">
    <source>
        <dbReference type="EMBL" id="PAV73780.1"/>
    </source>
</evidence>
<dbReference type="AlphaFoldDB" id="A0A2A2KIT4"/>
<feature type="region of interest" description="Disordered" evidence="1">
    <location>
        <begin position="106"/>
        <end position="133"/>
    </location>
</feature>
<reference evidence="3 4" key="1">
    <citation type="journal article" date="2017" name="Curr. Biol.">
        <title>Genome architecture and evolution of a unichromosomal asexual nematode.</title>
        <authorList>
            <person name="Fradin H."/>
            <person name="Zegar C."/>
            <person name="Gutwein M."/>
            <person name="Lucas J."/>
            <person name="Kovtun M."/>
            <person name="Corcoran D."/>
            <person name="Baugh L.R."/>
            <person name="Kiontke K."/>
            <person name="Gunsalus K."/>
            <person name="Fitch D.H."/>
            <person name="Piano F."/>
        </authorList>
    </citation>
    <scope>NUCLEOTIDE SEQUENCE [LARGE SCALE GENOMIC DNA]</scope>
    <source>
        <strain evidence="3">PF1309</strain>
    </source>
</reference>
<gene>
    <name evidence="3" type="ORF">WR25_16300</name>
</gene>
<dbReference type="PROSITE" id="PS51257">
    <property type="entry name" value="PROKAR_LIPOPROTEIN"/>
    <property type="match status" value="1"/>
</dbReference>
<keyword evidence="2" id="KW-0732">Signal</keyword>
<sequence>MEHRLIKTFIMQRLLLLGLCIAFACALSVEKTEEISLFNETKAEPMNLQGAPGGTYIPPDVRAQREKKRQDNRKRREDEAKKNGTCAMILLGFNEAEEYEPKMMDLQSPPGGTYIPPDVRSQREKKRQDNRKKRYDECMKNKNGKNATLPASFLHFIDDGKKSKGHGHPVKSNFAIDRAKCVPFC</sequence>
<evidence type="ECO:0000256" key="1">
    <source>
        <dbReference type="SAM" id="MobiDB-lite"/>
    </source>
</evidence>
<evidence type="ECO:0000313" key="4">
    <source>
        <dbReference type="Proteomes" id="UP000218231"/>
    </source>
</evidence>
<proteinExistence type="predicted"/>
<evidence type="ECO:0000256" key="2">
    <source>
        <dbReference type="SAM" id="SignalP"/>
    </source>
</evidence>
<feature type="compositionally biased region" description="Basic residues" evidence="1">
    <location>
        <begin position="123"/>
        <end position="133"/>
    </location>
</feature>
<protein>
    <submittedName>
        <fullName evidence="3">Uncharacterized protein</fullName>
    </submittedName>
</protein>
<feature type="signal peptide" evidence="2">
    <location>
        <begin position="1"/>
        <end position="26"/>
    </location>
</feature>
<dbReference type="Proteomes" id="UP000218231">
    <property type="component" value="Unassembled WGS sequence"/>
</dbReference>
<organism evidence="3 4">
    <name type="scientific">Diploscapter pachys</name>
    <dbReference type="NCBI Taxonomy" id="2018661"/>
    <lineage>
        <taxon>Eukaryota</taxon>
        <taxon>Metazoa</taxon>
        <taxon>Ecdysozoa</taxon>
        <taxon>Nematoda</taxon>
        <taxon>Chromadorea</taxon>
        <taxon>Rhabditida</taxon>
        <taxon>Rhabditina</taxon>
        <taxon>Rhabditomorpha</taxon>
        <taxon>Rhabditoidea</taxon>
        <taxon>Rhabditidae</taxon>
        <taxon>Diploscapter</taxon>
    </lineage>
</organism>
<feature type="chain" id="PRO_5012719747" evidence="2">
    <location>
        <begin position="27"/>
        <end position="185"/>
    </location>
</feature>
<accession>A0A2A2KIT4</accession>
<dbReference type="EMBL" id="LIAE01008526">
    <property type="protein sequence ID" value="PAV73780.1"/>
    <property type="molecule type" value="Genomic_DNA"/>
</dbReference>
<feature type="region of interest" description="Disordered" evidence="1">
    <location>
        <begin position="46"/>
        <end position="81"/>
    </location>
</feature>